<dbReference type="PIRSF" id="PIRSF000332">
    <property type="entry name" value="FMO"/>
    <property type="match status" value="1"/>
</dbReference>
<evidence type="ECO:0000256" key="4">
    <source>
        <dbReference type="ARBA" id="ARBA00022857"/>
    </source>
</evidence>
<comment type="caution">
    <text evidence="6">The sequence shown here is derived from an EMBL/GenBank/DDBJ whole genome shotgun (WGS) entry which is preliminary data.</text>
</comment>
<protein>
    <recommendedName>
        <fullName evidence="8">Flavin-containing monooxygenase</fullName>
    </recommendedName>
</protein>
<dbReference type="GO" id="GO:0004499">
    <property type="term" value="F:N,N-dimethylaniline monooxygenase activity"/>
    <property type="evidence" value="ECO:0007669"/>
    <property type="project" value="InterPro"/>
</dbReference>
<dbReference type="GO" id="GO:0050660">
    <property type="term" value="F:flavin adenine dinucleotide binding"/>
    <property type="evidence" value="ECO:0007669"/>
    <property type="project" value="InterPro"/>
</dbReference>
<keyword evidence="7" id="KW-1185">Reference proteome</keyword>
<evidence type="ECO:0000313" key="6">
    <source>
        <dbReference type="EMBL" id="CAJ1410757.1"/>
    </source>
</evidence>
<evidence type="ECO:0000313" key="7">
    <source>
        <dbReference type="Proteomes" id="UP001178507"/>
    </source>
</evidence>
<dbReference type="InterPro" id="IPR036188">
    <property type="entry name" value="FAD/NAD-bd_sf"/>
</dbReference>
<evidence type="ECO:0000256" key="3">
    <source>
        <dbReference type="ARBA" id="ARBA00022827"/>
    </source>
</evidence>
<gene>
    <name evidence="6" type="ORF">EVOR1521_LOCUS31520</name>
</gene>
<comment type="similarity">
    <text evidence="1">Belongs to the FMO family.</text>
</comment>
<evidence type="ECO:0000256" key="1">
    <source>
        <dbReference type="ARBA" id="ARBA00009183"/>
    </source>
</evidence>
<proteinExistence type="inferred from homology"/>
<dbReference type="Gene3D" id="3.50.50.60">
    <property type="entry name" value="FAD/NAD(P)-binding domain"/>
    <property type="match status" value="1"/>
</dbReference>
<dbReference type="GO" id="GO:0050661">
    <property type="term" value="F:NADP binding"/>
    <property type="evidence" value="ECO:0007669"/>
    <property type="project" value="InterPro"/>
</dbReference>
<accession>A0AA36JSA3</accession>
<organism evidence="6 7">
    <name type="scientific">Effrenium voratum</name>
    <dbReference type="NCBI Taxonomy" id="2562239"/>
    <lineage>
        <taxon>Eukaryota</taxon>
        <taxon>Sar</taxon>
        <taxon>Alveolata</taxon>
        <taxon>Dinophyceae</taxon>
        <taxon>Suessiales</taxon>
        <taxon>Symbiodiniaceae</taxon>
        <taxon>Effrenium</taxon>
    </lineage>
</organism>
<dbReference type="InterPro" id="IPR050346">
    <property type="entry name" value="FMO-like"/>
</dbReference>
<dbReference type="SUPFAM" id="SSF51905">
    <property type="entry name" value="FAD/NAD(P)-binding domain"/>
    <property type="match status" value="2"/>
</dbReference>
<sequence length="479" mass="52526">MSARLASSASMSVGILGAGPAGLSAGAAALEEGLRPVIFEAAEDVGGLWREHGKVWRSLRTNLSKYTCSFSDFPWPKAAPDFPSAHAMRNYLHRYAEAKGLLPLVRTSSEVQEVVSLGPGWQVTVESAGEVTRESFDFLVVATGIFSTPASVPGVEDFAGHVSHAADYRDPESFQGLRVLVVGAAFSGADIATELGGSAASVTIATSTPFWYLPRYIRDKPADLLFYSRAAHSRNAQVPPEELRKRRHGFFQSLVGEMPANLTAPSHDRGDIPAVAISDEFLSAVRSGRVEVRGRVVQAEGNRVSFEDGCAEFDHILLATGYRLEMPFLSSDLQDQLQLDPSDQLQPLLLAHQVWPVKAKNLAFVGLYRGPYFAAIELMSRWACGVFSGRLPPLSEEQLQEALHHELQIRQQVPRPQFPHDYVEMAERLSGFAQVRPTEILEDVSHPLHRALIEGPLLPCHYRLQGFKAACFAQSQDDL</sequence>
<evidence type="ECO:0008006" key="8">
    <source>
        <dbReference type="Google" id="ProtNLM"/>
    </source>
</evidence>
<evidence type="ECO:0000256" key="5">
    <source>
        <dbReference type="ARBA" id="ARBA00023002"/>
    </source>
</evidence>
<evidence type="ECO:0000256" key="2">
    <source>
        <dbReference type="ARBA" id="ARBA00022630"/>
    </source>
</evidence>
<dbReference type="PANTHER" id="PTHR23023">
    <property type="entry name" value="DIMETHYLANILINE MONOOXYGENASE"/>
    <property type="match status" value="1"/>
</dbReference>
<keyword evidence="3" id="KW-0274">FAD</keyword>
<keyword evidence="5" id="KW-0560">Oxidoreductase</keyword>
<dbReference type="InterPro" id="IPR020946">
    <property type="entry name" value="Flavin_mOase-like"/>
</dbReference>
<keyword evidence="2" id="KW-0285">Flavoprotein</keyword>
<dbReference type="PRINTS" id="PR00370">
    <property type="entry name" value="FMOXYGENASE"/>
</dbReference>
<dbReference type="AlphaFoldDB" id="A0AA36JSA3"/>
<keyword evidence="4" id="KW-0521">NADP</keyword>
<dbReference type="Pfam" id="PF00743">
    <property type="entry name" value="FMO-like"/>
    <property type="match status" value="1"/>
</dbReference>
<dbReference type="EMBL" id="CAUJNA010003838">
    <property type="protein sequence ID" value="CAJ1410757.1"/>
    <property type="molecule type" value="Genomic_DNA"/>
</dbReference>
<reference evidence="6" key="1">
    <citation type="submission" date="2023-08" db="EMBL/GenBank/DDBJ databases">
        <authorList>
            <person name="Chen Y."/>
            <person name="Shah S."/>
            <person name="Dougan E. K."/>
            <person name="Thang M."/>
            <person name="Chan C."/>
        </authorList>
    </citation>
    <scope>NUCLEOTIDE SEQUENCE</scope>
</reference>
<dbReference type="Proteomes" id="UP001178507">
    <property type="component" value="Unassembled WGS sequence"/>
</dbReference>
<name>A0AA36JSA3_9DINO</name>
<dbReference type="InterPro" id="IPR000960">
    <property type="entry name" value="Flavin_mOase"/>
</dbReference>